<proteinExistence type="predicted"/>
<organism evidence="1 2">
    <name type="scientific">Pristionchus mayeri</name>
    <dbReference type="NCBI Taxonomy" id="1317129"/>
    <lineage>
        <taxon>Eukaryota</taxon>
        <taxon>Metazoa</taxon>
        <taxon>Ecdysozoa</taxon>
        <taxon>Nematoda</taxon>
        <taxon>Chromadorea</taxon>
        <taxon>Rhabditida</taxon>
        <taxon>Rhabditina</taxon>
        <taxon>Diplogasteromorpha</taxon>
        <taxon>Diplogasteroidea</taxon>
        <taxon>Neodiplogasteridae</taxon>
        <taxon>Pristionchus</taxon>
    </lineage>
</organism>
<keyword evidence="2" id="KW-1185">Reference proteome</keyword>
<name>A0AAN5DF43_9BILA</name>
<gene>
    <name evidence="1" type="ORF">PMAYCL1PPCAC_31162</name>
</gene>
<dbReference type="AlphaFoldDB" id="A0AAN5DF43"/>
<feature type="non-terminal residue" evidence="1">
    <location>
        <position position="1"/>
    </location>
</feature>
<dbReference type="Proteomes" id="UP001328107">
    <property type="component" value="Unassembled WGS sequence"/>
</dbReference>
<comment type="caution">
    <text evidence="1">The sequence shown here is derived from an EMBL/GenBank/DDBJ whole genome shotgun (WGS) entry which is preliminary data.</text>
</comment>
<dbReference type="EMBL" id="BTRK01000006">
    <property type="protein sequence ID" value="GMR60967.1"/>
    <property type="molecule type" value="Genomic_DNA"/>
</dbReference>
<evidence type="ECO:0000313" key="1">
    <source>
        <dbReference type="EMBL" id="GMR60967.1"/>
    </source>
</evidence>
<accession>A0AAN5DF43</accession>
<reference evidence="2" key="1">
    <citation type="submission" date="2022-10" db="EMBL/GenBank/DDBJ databases">
        <title>Genome assembly of Pristionchus species.</title>
        <authorList>
            <person name="Yoshida K."/>
            <person name="Sommer R.J."/>
        </authorList>
    </citation>
    <scope>NUCLEOTIDE SEQUENCE [LARGE SCALE GENOMIC DNA]</scope>
    <source>
        <strain evidence="2">RS5460</strain>
    </source>
</reference>
<evidence type="ECO:0000313" key="2">
    <source>
        <dbReference type="Proteomes" id="UP001328107"/>
    </source>
</evidence>
<sequence length="73" mass="8701">RCSEITIKGNQMLVNDETTSAEINEVIEECAAFTELFHSRLTTETRARRERNREAFRERIKRNFPVLARLLRY</sequence>
<protein>
    <submittedName>
        <fullName evidence="1">Uncharacterized protein</fullName>
    </submittedName>
</protein>